<dbReference type="NCBIfam" id="TIGR01413">
    <property type="entry name" value="Dyp_perox_fam"/>
    <property type="match status" value="1"/>
</dbReference>
<evidence type="ECO:0000256" key="5">
    <source>
        <dbReference type="ARBA" id="ARBA00022729"/>
    </source>
</evidence>
<keyword evidence="7" id="KW-0408">Iron</keyword>
<feature type="domain" description="Dyp-type peroxidase C-terminal" evidence="12">
    <location>
        <begin position="209"/>
        <end position="389"/>
    </location>
</feature>
<dbReference type="InterPro" id="IPR006314">
    <property type="entry name" value="Dyp_peroxidase"/>
</dbReference>
<keyword evidence="6" id="KW-0560">Oxidoreductase</keyword>
<dbReference type="Pfam" id="PF20628">
    <property type="entry name" value="Dyp_perox_C"/>
    <property type="match status" value="1"/>
</dbReference>
<keyword evidence="4" id="KW-0479">Metal-binding</keyword>
<name>A0ABP6YSA9_9PSEU</name>
<feature type="domain" description="Dyp-type peroxidase N-terminal" evidence="11">
    <location>
        <begin position="49"/>
        <end position="200"/>
    </location>
</feature>
<dbReference type="PANTHER" id="PTHR30521">
    <property type="entry name" value="DEFERROCHELATASE/PEROXIDASE"/>
    <property type="match status" value="1"/>
</dbReference>
<keyword evidence="14" id="KW-1185">Reference proteome</keyword>
<evidence type="ECO:0000256" key="10">
    <source>
        <dbReference type="SAM" id="SignalP"/>
    </source>
</evidence>
<dbReference type="PROSITE" id="PS51404">
    <property type="entry name" value="DYP_PEROXIDASE"/>
    <property type="match status" value="1"/>
</dbReference>
<evidence type="ECO:0000313" key="13">
    <source>
        <dbReference type="EMBL" id="GAA3586674.1"/>
    </source>
</evidence>
<dbReference type="EMBL" id="BAAAZN010000033">
    <property type="protein sequence ID" value="GAA3586674.1"/>
    <property type="molecule type" value="Genomic_DNA"/>
</dbReference>
<organism evidence="13 14">
    <name type="scientific">Amycolatopsis ultiminotia</name>
    <dbReference type="NCBI Taxonomy" id="543629"/>
    <lineage>
        <taxon>Bacteria</taxon>
        <taxon>Bacillati</taxon>
        <taxon>Actinomycetota</taxon>
        <taxon>Actinomycetes</taxon>
        <taxon>Pseudonocardiales</taxon>
        <taxon>Pseudonocardiaceae</taxon>
        <taxon>Amycolatopsis</taxon>
    </lineage>
</organism>
<sequence length="402" mass="43252">MSTESSRRSFLRRSVVGAGLTAAAGMGVAASGGAAAEETASVPFHGSRQAAILRQPPAQSVVASFDVVAQDRAELTELLREITDRARFLTVGGAPPALGITAPPADSGVLGPVVPHSDLGVVVGVGSSLFDDRYDLADRKPKKLKPMTMFPNDALDSTQCHGDLSLTLSAGATDTVLHALRDIARATRGGMQLRWKINGFAAPSRPSGTPRNLMGFKDGIANPADDELDRLVWVSGQAGEPAWTAGGSYQVVRLIRMLVEFWDRVSLTEQENMFGRRRDTGAPLDGESESDTPRYAEDPIGTVIPLTSHIRKANPRTPETDHSRILRRSVNYDRGVDANGNLDMGLVFTCYQQDLERQFEATQRRLADEPLVDYISPFGGGYFFALPGVTGPGDHFGRALLH</sequence>
<keyword evidence="2 13" id="KW-0575">Peroxidase</keyword>
<dbReference type="InterPro" id="IPR048327">
    <property type="entry name" value="Dyp_perox_N"/>
</dbReference>
<evidence type="ECO:0000256" key="4">
    <source>
        <dbReference type="ARBA" id="ARBA00022723"/>
    </source>
</evidence>
<comment type="cofactor">
    <cofactor evidence="1">
        <name>heme b</name>
        <dbReference type="ChEBI" id="CHEBI:60344"/>
    </cofactor>
</comment>
<dbReference type="GO" id="GO:0004601">
    <property type="term" value="F:peroxidase activity"/>
    <property type="evidence" value="ECO:0007669"/>
    <property type="project" value="UniProtKB-KW"/>
</dbReference>
<evidence type="ECO:0000259" key="11">
    <source>
        <dbReference type="Pfam" id="PF04261"/>
    </source>
</evidence>
<feature type="region of interest" description="Disordered" evidence="9">
    <location>
        <begin position="276"/>
        <end position="299"/>
    </location>
</feature>
<reference evidence="14" key="1">
    <citation type="journal article" date="2019" name="Int. J. Syst. Evol. Microbiol.">
        <title>The Global Catalogue of Microorganisms (GCM) 10K type strain sequencing project: providing services to taxonomists for standard genome sequencing and annotation.</title>
        <authorList>
            <consortium name="The Broad Institute Genomics Platform"/>
            <consortium name="The Broad Institute Genome Sequencing Center for Infectious Disease"/>
            <person name="Wu L."/>
            <person name="Ma J."/>
        </authorList>
    </citation>
    <scope>NUCLEOTIDE SEQUENCE [LARGE SCALE GENOMIC DNA]</scope>
    <source>
        <strain evidence="14">JCM 16898</strain>
    </source>
</reference>
<evidence type="ECO:0000256" key="9">
    <source>
        <dbReference type="SAM" id="MobiDB-lite"/>
    </source>
</evidence>
<dbReference type="InterPro" id="IPR006311">
    <property type="entry name" value="TAT_signal"/>
</dbReference>
<keyword evidence="3" id="KW-0349">Heme</keyword>
<dbReference type="InterPro" id="IPR048328">
    <property type="entry name" value="Dyp_perox_C"/>
</dbReference>
<dbReference type="Proteomes" id="UP001500689">
    <property type="component" value="Unassembled WGS sequence"/>
</dbReference>
<evidence type="ECO:0000313" key="14">
    <source>
        <dbReference type="Proteomes" id="UP001500689"/>
    </source>
</evidence>
<evidence type="ECO:0000256" key="8">
    <source>
        <dbReference type="ARBA" id="ARBA00025737"/>
    </source>
</evidence>
<dbReference type="InterPro" id="IPR011008">
    <property type="entry name" value="Dimeric_a/b-barrel"/>
</dbReference>
<gene>
    <name evidence="13" type="ORF">GCM10022222_84240</name>
</gene>
<evidence type="ECO:0000256" key="3">
    <source>
        <dbReference type="ARBA" id="ARBA00022617"/>
    </source>
</evidence>
<comment type="caution">
    <text evidence="13">The sequence shown here is derived from an EMBL/GenBank/DDBJ whole genome shotgun (WGS) entry which is preliminary data.</text>
</comment>
<evidence type="ECO:0000256" key="6">
    <source>
        <dbReference type="ARBA" id="ARBA00023002"/>
    </source>
</evidence>
<protein>
    <submittedName>
        <fullName evidence="13">Dyp-type peroxidase</fullName>
    </submittedName>
</protein>
<comment type="similarity">
    <text evidence="8">Belongs to the DyP-type peroxidase family.</text>
</comment>
<dbReference type="PROSITE" id="PS51318">
    <property type="entry name" value="TAT"/>
    <property type="match status" value="1"/>
</dbReference>
<proteinExistence type="inferred from homology"/>
<evidence type="ECO:0000256" key="7">
    <source>
        <dbReference type="ARBA" id="ARBA00023004"/>
    </source>
</evidence>
<dbReference type="RefSeq" id="WP_344869212.1">
    <property type="nucleotide sequence ID" value="NZ_BAAAZN010000033.1"/>
</dbReference>
<feature type="chain" id="PRO_5046654118" evidence="10">
    <location>
        <begin position="30"/>
        <end position="402"/>
    </location>
</feature>
<keyword evidence="5 10" id="KW-0732">Signal</keyword>
<dbReference type="Pfam" id="PF04261">
    <property type="entry name" value="Dyp_perox_N"/>
    <property type="match status" value="1"/>
</dbReference>
<dbReference type="SUPFAM" id="SSF54909">
    <property type="entry name" value="Dimeric alpha+beta barrel"/>
    <property type="match status" value="1"/>
</dbReference>
<evidence type="ECO:0000259" key="12">
    <source>
        <dbReference type="Pfam" id="PF20628"/>
    </source>
</evidence>
<accession>A0ABP6YSA9</accession>
<evidence type="ECO:0000256" key="1">
    <source>
        <dbReference type="ARBA" id="ARBA00001970"/>
    </source>
</evidence>
<evidence type="ECO:0000256" key="2">
    <source>
        <dbReference type="ARBA" id="ARBA00022559"/>
    </source>
</evidence>
<feature type="signal peptide" evidence="10">
    <location>
        <begin position="1"/>
        <end position="29"/>
    </location>
</feature>
<dbReference type="PANTHER" id="PTHR30521:SF4">
    <property type="entry name" value="DEFERROCHELATASE"/>
    <property type="match status" value="1"/>
</dbReference>